<gene>
    <name evidence="1" type="ordered locus">SNSL254_A2013</name>
</gene>
<protein>
    <submittedName>
        <fullName evidence="1">Uncharacterized protein</fullName>
    </submittedName>
</protein>
<organism evidence="1 2">
    <name type="scientific">Salmonella newport (strain SL254)</name>
    <dbReference type="NCBI Taxonomy" id="423368"/>
    <lineage>
        <taxon>Bacteria</taxon>
        <taxon>Pseudomonadati</taxon>
        <taxon>Pseudomonadota</taxon>
        <taxon>Gammaproteobacteria</taxon>
        <taxon>Enterobacterales</taxon>
        <taxon>Enterobacteriaceae</taxon>
        <taxon>Salmonella</taxon>
    </lineage>
</organism>
<dbReference type="HOGENOM" id="CLU_3152624_0_0_6"/>
<dbReference type="AlphaFoldDB" id="A0A0H3BNU4"/>
<dbReference type="EMBL" id="CP001113">
    <property type="protein sequence ID" value="ACF62671.1"/>
    <property type="molecule type" value="Genomic_DNA"/>
</dbReference>
<proteinExistence type="predicted"/>
<dbReference type="Proteomes" id="UP000008824">
    <property type="component" value="Chromosome"/>
</dbReference>
<reference evidence="1 2" key="1">
    <citation type="journal article" date="2011" name="J. Bacteriol.">
        <title>Comparative genomics of 28 Salmonella enterica isolates: evidence for CRISPR-mediated adaptive sublineage evolution.</title>
        <authorList>
            <person name="Fricke W.F."/>
            <person name="Mammel M.K."/>
            <person name="McDermott P.F."/>
            <person name="Tartera C."/>
            <person name="White D.G."/>
            <person name="Leclerc J.E."/>
            <person name="Ravel J."/>
            <person name="Cebula T.A."/>
        </authorList>
    </citation>
    <scope>NUCLEOTIDE SEQUENCE [LARGE SCALE GENOMIC DNA]</scope>
    <source>
        <strain evidence="1 2">SL254</strain>
    </source>
</reference>
<dbReference type="KEGG" id="see:SNSL254_A2013"/>
<name>A0A0H3BNU4_SALNS</name>
<accession>A0A0H3BNU4</accession>
<evidence type="ECO:0000313" key="1">
    <source>
        <dbReference type="EMBL" id="ACF62671.1"/>
    </source>
</evidence>
<evidence type="ECO:0000313" key="2">
    <source>
        <dbReference type="Proteomes" id="UP000008824"/>
    </source>
</evidence>
<sequence length="48" mass="5654">MVRKRGVIKPLLNEIRFKLLELQQKENDGLLMLDKLSKHGINGLIRRQ</sequence>